<dbReference type="AlphaFoldDB" id="A0A8C5RWY6"/>
<keyword evidence="2" id="KW-1185">Reference proteome</keyword>
<reference evidence="1" key="1">
    <citation type="submission" date="2025-08" db="UniProtKB">
        <authorList>
            <consortium name="Ensembl"/>
        </authorList>
    </citation>
    <scope>IDENTIFICATION</scope>
</reference>
<dbReference type="Ensembl" id="ENSLLTT00000008507.1">
    <property type="protein sequence ID" value="ENSLLTP00000008200.1"/>
    <property type="gene ID" value="ENSLLTG00000006225.1"/>
</dbReference>
<evidence type="ECO:0000313" key="2">
    <source>
        <dbReference type="Proteomes" id="UP000694406"/>
    </source>
</evidence>
<reference evidence="1" key="2">
    <citation type="submission" date="2025-09" db="UniProtKB">
        <authorList>
            <consortium name="Ensembl"/>
        </authorList>
    </citation>
    <scope>IDENTIFICATION</scope>
</reference>
<proteinExistence type="predicted"/>
<evidence type="ECO:0000313" key="1">
    <source>
        <dbReference type="Ensembl" id="ENSLLTP00000008200.1"/>
    </source>
</evidence>
<dbReference type="GeneTree" id="ENSGT00910000148474"/>
<accession>A0A8C5RWY6</accession>
<dbReference type="Proteomes" id="UP000694406">
    <property type="component" value="Unplaced"/>
</dbReference>
<organism evidence="1 2">
    <name type="scientific">Laticauda laticaudata</name>
    <name type="common">Blue-ringed sea krait</name>
    <name type="synonym">Blue-lipped sea krait</name>
    <dbReference type="NCBI Taxonomy" id="8630"/>
    <lineage>
        <taxon>Eukaryota</taxon>
        <taxon>Metazoa</taxon>
        <taxon>Chordata</taxon>
        <taxon>Craniata</taxon>
        <taxon>Vertebrata</taxon>
        <taxon>Euteleostomi</taxon>
        <taxon>Lepidosauria</taxon>
        <taxon>Squamata</taxon>
        <taxon>Bifurcata</taxon>
        <taxon>Unidentata</taxon>
        <taxon>Episquamata</taxon>
        <taxon>Toxicofera</taxon>
        <taxon>Serpentes</taxon>
        <taxon>Colubroidea</taxon>
        <taxon>Elapidae</taxon>
        <taxon>Laticaudinae</taxon>
        <taxon>Laticauda</taxon>
    </lineage>
</organism>
<protein>
    <submittedName>
        <fullName evidence="1">Uncharacterized protein</fullName>
    </submittedName>
</protein>
<name>A0A8C5RWY6_LATLA</name>
<sequence length="171" mass="17964">IVFRLQLQLVSKLQFNKCLPFSSILNEKLETASAFEVATGVSPWPSEGFQSAALLFSWCSTGALKLKPKSEPVADVFPNVKGFDFLSLNIVLTDSEPNTNLGGETTAFVGISAVPSTTGVSAASTTVSSASFKSVLSLVVSSNTATAIFPQGDSFGVLVREESGVINMSFS</sequence>